<reference evidence="4 5" key="1">
    <citation type="journal article" date="2023" name="Int. J. Syst. Evol. Microbiol.">
        <title>Lactiplantibacillus brownii sp. nov., a novel psychrotolerant species isolated from sauerkraut.</title>
        <authorList>
            <person name="Heng Y.C."/>
            <person name="Silvaraju S."/>
            <person name="Lee J.K.Y."/>
            <person name="Kittelmann S."/>
        </authorList>
    </citation>
    <scope>NUCLEOTIDE SEQUENCE [LARGE SCALE GENOMIC DNA]</scope>
    <source>
        <strain evidence="4 5">WILCCON 0030</strain>
    </source>
</reference>
<evidence type="ECO:0000256" key="2">
    <source>
        <dbReference type="ARBA" id="ARBA00022801"/>
    </source>
</evidence>
<keyword evidence="5" id="KW-1185">Reference proteome</keyword>
<dbReference type="Gene3D" id="3.60.60.10">
    <property type="entry name" value="Penicillin V Acylase, Chain A"/>
    <property type="match status" value="1"/>
</dbReference>
<feature type="domain" description="Choloylglycine hydrolase/NAAA C-terminal" evidence="3">
    <location>
        <begin position="2"/>
        <end position="304"/>
    </location>
</feature>
<dbReference type="Proteomes" id="UP001227831">
    <property type="component" value="Unassembled WGS sequence"/>
</dbReference>
<evidence type="ECO:0000313" key="4">
    <source>
        <dbReference type="EMBL" id="MDQ7937903.1"/>
    </source>
</evidence>
<comment type="similarity">
    <text evidence="1">Belongs to the peptidase C59 family.</text>
</comment>
<sequence>MCTSLTYTNTANQHFFARTMDFPTTTPWRPIFLPRQYRWTTGLNETRQTTQAILGGGRQPIGIDNFLMADGLNESGISCAELYLPHAVKYAPTAQPDKINLTPQDFINWVLGEHTSLESVCAGLSQVCLVNQTWHGEPYVYPFHWVLSDTTGRNLVIEPTGGPLTAQLNPSGVLTNTPILATHFKNLTQLLGQASVTINQATQVAAKNWLATKQPLPTGSIPTNRFNHMAIRRLGTPTLTAEQTLPTLFAWLNEVRLPYDPAKRHQLNHNYTHYRSVIDLDHACYYFRPRTTERLQTIQLTPEMCDHWRVPHVFPAN</sequence>
<dbReference type="InterPro" id="IPR029055">
    <property type="entry name" value="Ntn_hydrolases_N"/>
</dbReference>
<dbReference type="Pfam" id="PF02275">
    <property type="entry name" value="CBAH"/>
    <property type="match status" value="1"/>
</dbReference>
<protein>
    <submittedName>
        <fullName evidence="4">Linear amide C-N hydrolase</fullName>
    </submittedName>
</protein>
<dbReference type="SUPFAM" id="SSF56235">
    <property type="entry name" value="N-terminal nucleophile aminohydrolases (Ntn hydrolases)"/>
    <property type="match status" value="1"/>
</dbReference>
<accession>A0ABU1AAJ4</accession>
<comment type="caution">
    <text evidence="4">The sequence shown here is derived from an EMBL/GenBank/DDBJ whole genome shotgun (WGS) entry which is preliminary data.</text>
</comment>
<dbReference type="PANTHER" id="PTHR35527:SF2">
    <property type="entry name" value="HYDROLASE"/>
    <property type="match status" value="1"/>
</dbReference>
<dbReference type="PANTHER" id="PTHR35527">
    <property type="entry name" value="CHOLOYLGLYCINE HYDROLASE"/>
    <property type="match status" value="1"/>
</dbReference>
<dbReference type="InterPro" id="IPR052193">
    <property type="entry name" value="Peptidase_C59"/>
</dbReference>
<gene>
    <name evidence="4" type="ORF">RA086_09815</name>
</gene>
<evidence type="ECO:0000313" key="5">
    <source>
        <dbReference type="Proteomes" id="UP001227831"/>
    </source>
</evidence>
<dbReference type="RefSeq" id="WP_308703615.1">
    <property type="nucleotide sequence ID" value="NZ_JAVCWF010000001.1"/>
</dbReference>
<keyword evidence="2 4" id="KW-0378">Hydrolase</keyword>
<evidence type="ECO:0000256" key="1">
    <source>
        <dbReference type="ARBA" id="ARBA00006625"/>
    </source>
</evidence>
<dbReference type="EMBL" id="JAVCWF010000001">
    <property type="protein sequence ID" value="MDQ7937903.1"/>
    <property type="molecule type" value="Genomic_DNA"/>
</dbReference>
<organism evidence="4 5">
    <name type="scientific">Lactiplantibacillus brownii</name>
    <dbReference type="NCBI Taxonomy" id="3069269"/>
    <lineage>
        <taxon>Bacteria</taxon>
        <taxon>Bacillati</taxon>
        <taxon>Bacillota</taxon>
        <taxon>Bacilli</taxon>
        <taxon>Lactobacillales</taxon>
        <taxon>Lactobacillaceae</taxon>
        <taxon>Lactiplantibacillus</taxon>
    </lineage>
</organism>
<proteinExistence type="inferred from homology"/>
<dbReference type="GO" id="GO:0016787">
    <property type="term" value="F:hydrolase activity"/>
    <property type="evidence" value="ECO:0007669"/>
    <property type="project" value="UniProtKB-KW"/>
</dbReference>
<evidence type="ECO:0000259" key="3">
    <source>
        <dbReference type="Pfam" id="PF02275"/>
    </source>
</evidence>
<name>A0ABU1AAJ4_9LACO</name>
<dbReference type="InterPro" id="IPR029132">
    <property type="entry name" value="CBAH/NAAA_C"/>
</dbReference>